<gene>
    <name evidence="1" type="ORF">OKJ99_04790</name>
</gene>
<sequence>MRGWWQDLSDLVLPAECAGCGRSRTTLCARCSAALRGAAPSRVRPRPAPP</sequence>
<evidence type="ECO:0000313" key="1">
    <source>
        <dbReference type="EMBL" id="MEB8336832.1"/>
    </source>
</evidence>
<reference evidence="1 2" key="1">
    <citation type="submission" date="2022-10" db="EMBL/GenBank/DDBJ databases">
        <authorList>
            <person name="Xie J."/>
            <person name="Shen N."/>
        </authorList>
    </citation>
    <scope>NUCLEOTIDE SEQUENCE [LARGE SCALE GENOMIC DNA]</scope>
    <source>
        <strain evidence="1 2">YIM65594</strain>
    </source>
</reference>
<feature type="non-terminal residue" evidence="1">
    <location>
        <position position="50"/>
    </location>
</feature>
<protein>
    <submittedName>
        <fullName evidence="1">ComF family protein</fullName>
    </submittedName>
</protein>
<proteinExistence type="predicted"/>
<dbReference type="Proteomes" id="UP001354931">
    <property type="component" value="Unassembled WGS sequence"/>
</dbReference>
<evidence type="ECO:0000313" key="2">
    <source>
        <dbReference type="Proteomes" id="UP001354931"/>
    </source>
</evidence>
<name>A0ABU6EYQ4_9ACTN</name>
<organism evidence="1 2">
    <name type="scientific">Streptomyces endophyticus</name>
    <dbReference type="NCBI Taxonomy" id="714166"/>
    <lineage>
        <taxon>Bacteria</taxon>
        <taxon>Bacillati</taxon>
        <taxon>Actinomycetota</taxon>
        <taxon>Actinomycetes</taxon>
        <taxon>Kitasatosporales</taxon>
        <taxon>Streptomycetaceae</taxon>
        <taxon>Streptomyces</taxon>
    </lineage>
</organism>
<dbReference type="EMBL" id="JAOZYC010000023">
    <property type="protein sequence ID" value="MEB8336832.1"/>
    <property type="molecule type" value="Genomic_DNA"/>
</dbReference>
<accession>A0ABU6EYQ4</accession>
<comment type="caution">
    <text evidence="1">The sequence shown here is derived from an EMBL/GenBank/DDBJ whole genome shotgun (WGS) entry which is preliminary data.</text>
</comment>
<keyword evidence="2" id="KW-1185">Reference proteome</keyword>